<keyword evidence="4 9" id="KW-0547">Nucleotide-binding</keyword>
<dbReference type="Proteomes" id="UP000281553">
    <property type="component" value="Unassembled WGS sequence"/>
</dbReference>
<dbReference type="OrthoDB" id="266718at2759"/>
<evidence type="ECO:0000259" key="11">
    <source>
        <dbReference type="PROSITE" id="PS50011"/>
    </source>
</evidence>
<dbReference type="PROSITE" id="PS00107">
    <property type="entry name" value="PROTEIN_KINASE_ATP"/>
    <property type="match status" value="1"/>
</dbReference>
<dbReference type="Pfam" id="PF00069">
    <property type="entry name" value="Pkinase"/>
    <property type="match status" value="1"/>
</dbReference>
<dbReference type="EC" id="2.7.11.1" evidence="1"/>
<protein>
    <recommendedName>
        <fullName evidence="1">non-specific serine/threonine protein kinase</fullName>
        <ecNumber evidence="1">2.7.11.1</ecNumber>
    </recommendedName>
</protein>
<feature type="domain" description="Protein kinase" evidence="11">
    <location>
        <begin position="4"/>
        <end position="169"/>
    </location>
</feature>
<dbReference type="InterPro" id="IPR017441">
    <property type="entry name" value="Protein_kinase_ATP_BS"/>
</dbReference>
<dbReference type="PROSITE" id="PS50011">
    <property type="entry name" value="PROTEIN_KINASE_DOM"/>
    <property type="match status" value="1"/>
</dbReference>
<keyword evidence="2 10" id="KW-0723">Serine/threonine-protein kinase</keyword>
<evidence type="ECO:0000256" key="9">
    <source>
        <dbReference type="PROSITE-ProRule" id="PRU10141"/>
    </source>
</evidence>
<evidence type="ECO:0000256" key="4">
    <source>
        <dbReference type="ARBA" id="ARBA00022741"/>
    </source>
</evidence>
<keyword evidence="6 9" id="KW-0067">ATP-binding</keyword>
<evidence type="ECO:0000256" key="10">
    <source>
        <dbReference type="RuleBase" id="RU000304"/>
    </source>
</evidence>
<gene>
    <name evidence="12" type="ORF">DILT_LOCUS5002</name>
</gene>
<dbReference type="PANTHER" id="PTHR22983">
    <property type="entry name" value="PROTEIN KINASE RELATED"/>
    <property type="match status" value="1"/>
</dbReference>
<dbReference type="AlphaFoldDB" id="A0A3P7LSE3"/>
<dbReference type="GO" id="GO:0007224">
    <property type="term" value="P:smoothened signaling pathway"/>
    <property type="evidence" value="ECO:0007669"/>
    <property type="project" value="TreeGrafter"/>
</dbReference>
<keyword evidence="13" id="KW-1185">Reference proteome</keyword>
<feature type="binding site" evidence="9">
    <location>
        <position position="33"/>
    </location>
    <ligand>
        <name>ATP</name>
        <dbReference type="ChEBI" id="CHEBI:30616"/>
    </ligand>
</feature>
<name>A0A3P7LSE3_DIBLA</name>
<dbReference type="GO" id="GO:0004674">
    <property type="term" value="F:protein serine/threonine kinase activity"/>
    <property type="evidence" value="ECO:0007669"/>
    <property type="project" value="UniProtKB-KW"/>
</dbReference>
<dbReference type="PANTHER" id="PTHR22983:SF6">
    <property type="entry name" value="SERINE_THREONINE-PROTEIN KINASE 36"/>
    <property type="match status" value="1"/>
</dbReference>
<accession>A0A3P7LSE3</accession>
<dbReference type="Gene3D" id="1.10.510.10">
    <property type="entry name" value="Transferase(Phosphotransferase) domain 1"/>
    <property type="match status" value="1"/>
</dbReference>
<sequence length="169" mass="19012">MDQYHVLECIGEGSFGRVYKGRRRYTGQIVALKFIPKQGKSEKALQNLKKEFEIMKSIHHPNIISMIDAFETQKEVVAVTDYAEGDLFQIIEDDGRLPEDVIRSVSAQLVSALFYLHAHRILHRDMKPQNILLGHGGIVKLCDFGFARAVGSTTLVITSIKVCLNLQNA</sequence>
<organism evidence="12 13">
    <name type="scientific">Dibothriocephalus latus</name>
    <name type="common">Fish tapeworm</name>
    <name type="synonym">Diphyllobothrium latum</name>
    <dbReference type="NCBI Taxonomy" id="60516"/>
    <lineage>
        <taxon>Eukaryota</taxon>
        <taxon>Metazoa</taxon>
        <taxon>Spiralia</taxon>
        <taxon>Lophotrochozoa</taxon>
        <taxon>Platyhelminthes</taxon>
        <taxon>Cestoda</taxon>
        <taxon>Eucestoda</taxon>
        <taxon>Diphyllobothriidea</taxon>
        <taxon>Diphyllobothriidae</taxon>
        <taxon>Dibothriocephalus</taxon>
    </lineage>
</organism>
<evidence type="ECO:0000313" key="13">
    <source>
        <dbReference type="Proteomes" id="UP000281553"/>
    </source>
</evidence>
<dbReference type="SUPFAM" id="SSF56112">
    <property type="entry name" value="Protein kinase-like (PK-like)"/>
    <property type="match status" value="1"/>
</dbReference>
<dbReference type="GO" id="GO:0005524">
    <property type="term" value="F:ATP binding"/>
    <property type="evidence" value="ECO:0007669"/>
    <property type="project" value="UniProtKB-UniRule"/>
</dbReference>
<reference evidence="12 13" key="1">
    <citation type="submission" date="2018-11" db="EMBL/GenBank/DDBJ databases">
        <authorList>
            <consortium name="Pathogen Informatics"/>
        </authorList>
    </citation>
    <scope>NUCLEOTIDE SEQUENCE [LARGE SCALE GENOMIC DNA]</scope>
</reference>
<dbReference type="GO" id="GO:0005737">
    <property type="term" value="C:cytoplasm"/>
    <property type="evidence" value="ECO:0007669"/>
    <property type="project" value="TreeGrafter"/>
</dbReference>
<evidence type="ECO:0000256" key="3">
    <source>
        <dbReference type="ARBA" id="ARBA00022679"/>
    </source>
</evidence>
<dbReference type="EMBL" id="UYRU01046521">
    <property type="protein sequence ID" value="VDN09171.1"/>
    <property type="molecule type" value="Genomic_DNA"/>
</dbReference>
<dbReference type="SMART" id="SM00220">
    <property type="entry name" value="S_TKc"/>
    <property type="match status" value="1"/>
</dbReference>
<keyword evidence="3" id="KW-0808">Transferase</keyword>
<dbReference type="InterPro" id="IPR008271">
    <property type="entry name" value="Ser/Thr_kinase_AS"/>
</dbReference>
<evidence type="ECO:0000256" key="6">
    <source>
        <dbReference type="ARBA" id="ARBA00022840"/>
    </source>
</evidence>
<dbReference type="InterPro" id="IPR000719">
    <property type="entry name" value="Prot_kinase_dom"/>
</dbReference>
<evidence type="ECO:0000256" key="8">
    <source>
        <dbReference type="ARBA" id="ARBA00048679"/>
    </source>
</evidence>
<comment type="similarity">
    <text evidence="10">Belongs to the protein kinase superfamily.</text>
</comment>
<evidence type="ECO:0000256" key="1">
    <source>
        <dbReference type="ARBA" id="ARBA00012513"/>
    </source>
</evidence>
<dbReference type="FunFam" id="3.30.200.20:FF:000042">
    <property type="entry name" value="Aurora kinase A"/>
    <property type="match status" value="1"/>
</dbReference>
<evidence type="ECO:0000256" key="5">
    <source>
        <dbReference type="ARBA" id="ARBA00022777"/>
    </source>
</evidence>
<keyword evidence="5" id="KW-0418">Kinase</keyword>
<evidence type="ECO:0000256" key="2">
    <source>
        <dbReference type="ARBA" id="ARBA00022527"/>
    </source>
</evidence>
<proteinExistence type="inferred from homology"/>
<comment type="catalytic activity">
    <reaction evidence="7">
        <text>L-threonyl-[protein] + ATP = O-phospho-L-threonyl-[protein] + ADP + H(+)</text>
        <dbReference type="Rhea" id="RHEA:46608"/>
        <dbReference type="Rhea" id="RHEA-COMP:11060"/>
        <dbReference type="Rhea" id="RHEA-COMP:11605"/>
        <dbReference type="ChEBI" id="CHEBI:15378"/>
        <dbReference type="ChEBI" id="CHEBI:30013"/>
        <dbReference type="ChEBI" id="CHEBI:30616"/>
        <dbReference type="ChEBI" id="CHEBI:61977"/>
        <dbReference type="ChEBI" id="CHEBI:456216"/>
        <dbReference type="EC" id="2.7.11.1"/>
    </reaction>
</comment>
<dbReference type="InterPro" id="IPR011009">
    <property type="entry name" value="Kinase-like_dom_sf"/>
</dbReference>
<comment type="catalytic activity">
    <reaction evidence="8">
        <text>L-seryl-[protein] + ATP = O-phospho-L-seryl-[protein] + ADP + H(+)</text>
        <dbReference type="Rhea" id="RHEA:17989"/>
        <dbReference type="Rhea" id="RHEA-COMP:9863"/>
        <dbReference type="Rhea" id="RHEA-COMP:11604"/>
        <dbReference type="ChEBI" id="CHEBI:15378"/>
        <dbReference type="ChEBI" id="CHEBI:29999"/>
        <dbReference type="ChEBI" id="CHEBI:30616"/>
        <dbReference type="ChEBI" id="CHEBI:83421"/>
        <dbReference type="ChEBI" id="CHEBI:456216"/>
        <dbReference type="EC" id="2.7.11.1"/>
    </reaction>
</comment>
<evidence type="ECO:0000313" key="12">
    <source>
        <dbReference type="EMBL" id="VDN09171.1"/>
    </source>
</evidence>
<dbReference type="PROSITE" id="PS00108">
    <property type="entry name" value="PROTEIN_KINASE_ST"/>
    <property type="match status" value="1"/>
</dbReference>
<evidence type="ECO:0000256" key="7">
    <source>
        <dbReference type="ARBA" id="ARBA00047899"/>
    </source>
</evidence>